<dbReference type="AlphaFoldDB" id="A0A939BMU0"/>
<feature type="transmembrane region" description="Helical" evidence="10">
    <location>
        <begin position="6"/>
        <end position="22"/>
    </location>
</feature>
<evidence type="ECO:0000256" key="4">
    <source>
        <dbReference type="ARBA" id="ARBA00022475"/>
    </source>
</evidence>
<feature type="transmembrane region" description="Helical" evidence="10">
    <location>
        <begin position="166"/>
        <end position="184"/>
    </location>
</feature>
<keyword evidence="8 10" id="KW-1133">Transmembrane helix</keyword>
<dbReference type="GO" id="GO:0008233">
    <property type="term" value="F:peptidase activity"/>
    <property type="evidence" value="ECO:0007669"/>
    <property type="project" value="UniProtKB-KW"/>
</dbReference>
<evidence type="ECO:0000256" key="3">
    <source>
        <dbReference type="ARBA" id="ARBA00018997"/>
    </source>
</evidence>
<dbReference type="PANTHER" id="PTHR36844">
    <property type="entry name" value="PROTEASE PRSW"/>
    <property type="match status" value="1"/>
</dbReference>
<keyword evidence="5" id="KW-0645">Protease</keyword>
<protein>
    <recommendedName>
        <fullName evidence="3">Protease PrsW</fullName>
    </recommendedName>
</protein>
<keyword evidence="7" id="KW-0378">Hydrolase</keyword>
<name>A0A939BMU0_9FIRM</name>
<comment type="subcellular location">
    <subcellularLocation>
        <location evidence="1">Cell membrane</location>
        <topology evidence="1">Multi-pass membrane protein</topology>
    </subcellularLocation>
</comment>
<evidence type="ECO:0000256" key="2">
    <source>
        <dbReference type="ARBA" id="ARBA00009165"/>
    </source>
</evidence>
<dbReference type="GO" id="GO:0006508">
    <property type="term" value="P:proteolysis"/>
    <property type="evidence" value="ECO:0007669"/>
    <property type="project" value="UniProtKB-KW"/>
</dbReference>
<dbReference type="InterPro" id="IPR023596">
    <property type="entry name" value="Peptidase_PrsW_arch/bac"/>
</dbReference>
<sequence length="220" mass="24938">MNLFWLLVVSFVPGLLWVYFFYRKDKYDPEPIALVLKSFVYGILAVFPAVLFEYPFHNLIANPPNLLMLLVLTILVIGLVEEVMKYVVIRYTIYKSDEFDEVVDGIIYLVSAALGFAAFENLLYSSVLGFKVGLMRAFITSLVHASFSGILGYYLGRSKLESRPNLVYIGLVQVIVLHGLYDFLVMGGLISTSFVVVLVVLLYFYLARLIKKALQVSTFK</sequence>
<dbReference type="Proteomes" id="UP000774000">
    <property type="component" value="Unassembled WGS sequence"/>
</dbReference>
<reference evidence="11" key="1">
    <citation type="submission" date="2021-01" db="EMBL/GenBank/DDBJ databases">
        <title>Genomic Encyclopedia of Type Strains, Phase IV (KMG-IV): sequencing the most valuable type-strain genomes for metagenomic binning, comparative biology and taxonomic classification.</title>
        <authorList>
            <person name="Goeker M."/>
        </authorList>
    </citation>
    <scope>NUCLEOTIDE SEQUENCE</scope>
    <source>
        <strain evidence="11">DSM 23230</strain>
    </source>
</reference>
<comment type="caution">
    <text evidence="11">The sequence shown here is derived from an EMBL/GenBank/DDBJ whole genome shotgun (WGS) entry which is preliminary data.</text>
</comment>
<dbReference type="RefSeq" id="WP_204702243.1">
    <property type="nucleotide sequence ID" value="NZ_JAFBDQ010000013.1"/>
</dbReference>
<evidence type="ECO:0000313" key="11">
    <source>
        <dbReference type="EMBL" id="MBM7557495.1"/>
    </source>
</evidence>
<dbReference type="PIRSF" id="PIRSF016933">
    <property type="entry name" value="PrsW"/>
    <property type="match status" value="1"/>
</dbReference>
<organism evidence="11 12">
    <name type="scientific">Halanaerobacter jeridensis</name>
    <dbReference type="NCBI Taxonomy" id="706427"/>
    <lineage>
        <taxon>Bacteria</taxon>
        <taxon>Bacillati</taxon>
        <taxon>Bacillota</taxon>
        <taxon>Clostridia</taxon>
        <taxon>Halanaerobiales</taxon>
        <taxon>Halobacteroidaceae</taxon>
        <taxon>Halanaerobacter</taxon>
    </lineage>
</organism>
<comment type="similarity">
    <text evidence="2">Belongs to the protease PrsW family.</text>
</comment>
<evidence type="ECO:0000256" key="6">
    <source>
        <dbReference type="ARBA" id="ARBA00022692"/>
    </source>
</evidence>
<keyword evidence="6 10" id="KW-0812">Transmembrane</keyword>
<keyword evidence="9 10" id="KW-0472">Membrane</keyword>
<keyword evidence="12" id="KW-1185">Reference proteome</keyword>
<feature type="transmembrane region" description="Helical" evidence="10">
    <location>
        <begin position="190"/>
        <end position="210"/>
    </location>
</feature>
<evidence type="ECO:0000256" key="9">
    <source>
        <dbReference type="ARBA" id="ARBA00023136"/>
    </source>
</evidence>
<keyword evidence="4" id="KW-1003">Cell membrane</keyword>
<feature type="transmembrane region" description="Helical" evidence="10">
    <location>
        <begin position="133"/>
        <end position="154"/>
    </location>
</feature>
<gene>
    <name evidence="11" type="ORF">JOC47_002361</name>
</gene>
<proteinExistence type="inferred from homology"/>
<evidence type="ECO:0000256" key="8">
    <source>
        <dbReference type="ARBA" id="ARBA00022989"/>
    </source>
</evidence>
<dbReference type="EMBL" id="JAFBDQ010000013">
    <property type="protein sequence ID" value="MBM7557495.1"/>
    <property type="molecule type" value="Genomic_DNA"/>
</dbReference>
<evidence type="ECO:0000313" key="12">
    <source>
        <dbReference type="Proteomes" id="UP000774000"/>
    </source>
</evidence>
<evidence type="ECO:0000256" key="5">
    <source>
        <dbReference type="ARBA" id="ARBA00022670"/>
    </source>
</evidence>
<evidence type="ECO:0000256" key="1">
    <source>
        <dbReference type="ARBA" id="ARBA00004651"/>
    </source>
</evidence>
<feature type="transmembrane region" description="Helical" evidence="10">
    <location>
        <begin position="66"/>
        <end position="84"/>
    </location>
</feature>
<feature type="transmembrane region" description="Helical" evidence="10">
    <location>
        <begin position="34"/>
        <end position="54"/>
    </location>
</feature>
<accession>A0A939BMU0</accession>
<dbReference type="PANTHER" id="PTHR36844:SF1">
    <property type="entry name" value="PROTEASE PRSW"/>
    <property type="match status" value="1"/>
</dbReference>
<evidence type="ECO:0000256" key="10">
    <source>
        <dbReference type="SAM" id="Phobius"/>
    </source>
</evidence>
<feature type="transmembrane region" description="Helical" evidence="10">
    <location>
        <begin position="105"/>
        <end position="127"/>
    </location>
</feature>
<evidence type="ECO:0000256" key="7">
    <source>
        <dbReference type="ARBA" id="ARBA00022801"/>
    </source>
</evidence>
<dbReference type="GO" id="GO:0005886">
    <property type="term" value="C:plasma membrane"/>
    <property type="evidence" value="ECO:0007669"/>
    <property type="project" value="UniProtKB-SubCell"/>
</dbReference>
<dbReference type="Pfam" id="PF13367">
    <property type="entry name" value="PrsW-protease"/>
    <property type="match status" value="1"/>
</dbReference>
<dbReference type="InterPro" id="IPR026898">
    <property type="entry name" value="PrsW"/>
</dbReference>